<organism evidence="1 2">
    <name type="scientific">Geodia barretti</name>
    <name type="common">Barrett's horny sponge</name>
    <dbReference type="NCBI Taxonomy" id="519541"/>
    <lineage>
        <taxon>Eukaryota</taxon>
        <taxon>Metazoa</taxon>
        <taxon>Porifera</taxon>
        <taxon>Demospongiae</taxon>
        <taxon>Heteroscleromorpha</taxon>
        <taxon>Tetractinellida</taxon>
        <taxon>Astrophorina</taxon>
        <taxon>Geodiidae</taxon>
        <taxon>Geodia</taxon>
    </lineage>
</organism>
<dbReference type="EMBL" id="CASHTH010001819">
    <property type="protein sequence ID" value="CAI8020325.1"/>
    <property type="molecule type" value="Genomic_DNA"/>
</dbReference>
<reference evidence="1" key="1">
    <citation type="submission" date="2023-03" db="EMBL/GenBank/DDBJ databases">
        <authorList>
            <person name="Steffen K."/>
            <person name="Cardenas P."/>
        </authorList>
    </citation>
    <scope>NUCLEOTIDE SEQUENCE</scope>
</reference>
<protein>
    <submittedName>
        <fullName evidence="1">Uncharacterized protein</fullName>
    </submittedName>
</protein>
<comment type="caution">
    <text evidence="1">The sequence shown here is derived from an EMBL/GenBank/DDBJ whole genome shotgun (WGS) entry which is preliminary data.</text>
</comment>
<dbReference type="AlphaFoldDB" id="A0AA35RYY6"/>
<name>A0AA35RYY6_GEOBA</name>
<keyword evidence="2" id="KW-1185">Reference proteome</keyword>
<evidence type="ECO:0000313" key="2">
    <source>
        <dbReference type="Proteomes" id="UP001174909"/>
    </source>
</evidence>
<proteinExistence type="predicted"/>
<gene>
    <name evidence="1" type="ORF">GBAR_LOCUS12159</name>
</gene>
<feature type="non-terminal residue" evidence="1">
    <location>
        <position position="1"/>
    </location>
</feature>
<accession>A0AA35RYY6</accession>
<evidence type="ECO:0000313" key="1">
    <source>
        <dbReference type="EMBL" id="CAI8020325.1"/>
    </source>
</evidence>
<dbReference type="Proteomes" id="UP001174909">
    <property type="component" value="Unassembled WGS sequence"/>
</dbReference>
<sequence>MESYKTPAEAYLPSQIQVTFALSSTKSTSSMVNLSTTYQRTSWIAIHKQVEKS</sequence>